<dbReference type="PANTHER" id="PTHR21496">
    <property type="entry name" value="FERREDOXIN-RELATED"/>
    <property type="match status" value="1"/>
</dbReference>
<dbReference type="InterPro" id="IPR036922">
    <property type="entry name" value="Rieske_2Fe-2S_sf"/>
</dbReference>
<sequence length="132" mass="14157">MGRYVVGRTADLPPGSHRVVRAGRVGVGVFNVNGKYYALNNYCPHAGGPLCLGDVTGTTEDAGAYNVLWVRQGEIVSCPWHAWEFDIATGRTITEPTKAVRTYPVWVEDGQVILETDGDPGSAARRQQPGGG</sequence>
<dbReference type="PROSITE" id="PS51296">
    <property type="entry name" value="RIESKE"/>
    <property type="match status" value="1"/>
</dbReference>
<name>A0A537JY69_9BACT</name>
<dbReference type="GO" id="GO:0046872">
    <property type="term" value="F:metal ion binding"/>
    <property type="evidence" value="ECO:0007669"/>
    <property type="project" value="UniProtKB-KW"/>
</dbReference>
<dbReference type="Gene3D" id="2.102.10.10">
    <property type="entry name" value="Rieske [2Fe-2S] iron-sulphur domain"/>
    <property type="match status" value="1"/>
</dbReference>
<dbReference type="GO" id="GO:0051537">
    <property type="term" value="F:2 iron, 2 sulfur cluster binding"/>
    <property type="evidence" value="ECO:0007669"/>
    <property type="project" value="UniProtKB-KW"/>
</dbReference>
<dbReference type="EMBL" id="VBAK01000139">
    <property type="protein sequence ID" value="TMI88489.1"/>
    <property type="molecule type" value="Genomic_DNA"/>
</dbReference>
<feature type="domain" description="Rieske" evidence="5">
    <location>
        <begin position="4"/>
        <end position="114"/>
    </location>
</feature>
<dbReference type="Proteomes" id="UP000318509">
    <property type="component" value="Unassembled WGS sequence"/>
</dbReference>
<accession>A0A537JY69</accession>
<dbReference type="SUPFAM" id="SSF50022">
    <property type="entry name" value="ISP domain"/>
    <property type="match status" value="1"/>
</dbReference>
<keyword evidence="3" id="KW-0408">Iron</keyword>
<protein>
    <submittedName>
        <fullName evidence="6">Rieske (2Fe-2S) protein</fullName>
    </submittedName>
</protein>
<evidence type="ECO:0000313" key="7">
    <source>
        <dbReference type="Proteomes" id="UP000318509"/>
    </source>
</evidence>
<evidence type="ECO:0000256" key="3">
    <source>
        <dbReference type="ARBA" id="ARBA00023004"/>
    </source>
</evidence>
<keyword evidence="4" id="KW-0411">Iron-sulfur</keyword>
<proteinExistence type="predicted"/>
<dbReference type="Pfam" id="PF00355">
    <property type="entry name" value="Rieske"/>
    <property type="match status" value="1"/>
</dbReference>
<dbReference type="GO" id="GO:0016705">
    <property type="term" value="F:oxidoreductase activity, acting on paired donors, with incorporation or reduction of molecular oxygen"/>
    <property type="evidence" value="ECO:0007669"/>
    <property type="project" value="UniProtKB-ARBA"/>
</dbReference>
<keyword evidence="2" id="KW-0479">Metal-binding</keyword>
<evidence type="ECO:0000313" key="6">
    <source>
        <dbReference type="EMBL" id="TMI88489.1"/>
    </source>
</evidence>
<dbReference type="AlphaFoldDB" id="A0A537JY69"/>
<dbReference type="PANTHER" id="PTHR21496:SF23">
    <property type="entry name" value="3-PHENYLPROPIONATE_CINNAMIC ACID DIOXYGENASE FERREDOXIN SUBUNIT"/>
    <property type="match status" value="1"/>
</dbReference>
<keyword evidence="1" id="KW-0001">2Fe-2S</keyword>
<gene>
    <name evidence="6" type="ORF">E6H00_12515</name>
</gene>
<organism evidence="6 7">
    <name type="scientific">Candidatus Segetimicrobium genomatis</name>
    <dbReference type="NCBI Taxonomy" id="2569760"/>
    <lineage>
        <taxon>Bacteria</taxon>
        <taxon>Bacillati</taxon>
        <taxon>Candidatus Sysuimicrobiota</taxon>
        <taxon>Candidatus Sysuimicrobiia</taxon>
        <taxon>Candidatus Sysuimicrobiales</taxon>
        <taxon>Candidatus Segetimicrobiaceae</taxon>
        <taxon>Candidatus Segetimicrobium</taxon>
    </lineage>
</organism>
<evidence type="ECO:0000259" key="5">
    <source>
        <dbReference type="PROSITE" id="PS51296"/>
    </source>
</evidence>
<reference evidence="6 7" key="1">
    <citation type="journal article" date="2019" name="Nat. Microbiol.">
        <title>Mediterranean grassland soil C-N compound turnover is dependent on rainfall and depth, and is mediated by genomically divergent microorganisms.</title>
        <authorList>
            <person name="Diamond S."/>
            <person name="Andeer P.F."/>
            <person name="Li Z."/>
            <person name="Crits-Christoph A."/>
            <person name="Burstein D."/>
            <person name="Anantharaman K."/>
            <person name="Lane K.R."/>
            <person name="Thomas B.C."/>
            <person name="Pan C."/>
            <person name="Northen T.R."/>
            <person name="Banfield J.F."/>
        </authorList>
    </citation>
    <scope>NUCLEOTIDE SEQUENCE [LARGE SCALE GENOMIC DNA]</scope>
    <source>
        <strain evidence="6">NP_3</strain>
    </source>
</reference>
<evidence type="ECO:0000256" key="2">
    <source>
        <dbReference type="ARBA" id="ARBA00022723"/>
    </source>
</evidence>
<evidence type="ECO:0000256" key="4">
    <source>
        <dbReference type="ARBA" id="ARBA00023014"/>
    </source>
</evidence>
<comment type="caution">
    <text evidence="6">The sequence shown here is derived from an EMBL/GenBank/DDBJ whole genome shotgun (WGS) entry which is preliminary data.</text>
</comment>
<dbReference type="InterPro" id="IPR017941">
    <property type="entry name" value="Rieske_2Fe-2S"/>
</dbReference>
<evidence type="ECO:0000256" key="1">
    <source>
        <dbReference type="ARBA" id="ARBA00022714"/>
    </source>
</evidence>
<dbReference type="GO" id="GO:0004497">
    <property type="term" value="F:monooxygenase activity"/>
    <property type="evidence" value="ECO:0007669"/>
    <property type="project" value="UniProtKB-ARBA"/>
</dbReference>